<dbReference type="RefSeq" id="WP_259623961.1">
    <property type="nucleotide sequence ID" value="NZ_JANYMP010000007.1"/>
</dbReference>
<keyword evidence="3" id="KW-1185">Reference proteome</keyword>
<dbReference type="GO" id="GO:0005975">
    <property type="term" value="P:carbohydrate metabolic process"/>
    <property type="evidence" value="ECO:0007669"/>
    <property type="project" value="UniProtKB-ARBA"/>
</dbReference>
<dbReference type="PROSITE" id="PS51318">
    <property type="entry name" value="TAT"/>
    <property type="match status" value="1"/>
</dbReference>
<dbReference type="InterPro" id="IPR013783">
    <property type="entry name" value="Ig-like_fold"/>
</dbReference>
<dbReference type="Pfam" id="PF13574">
    <property type="entry name" value="Reprolysin_2"/>
    <property type="match status" value="1"/>
</dbReference>
<dbReference type="InterPro" id="IPR024079">
    <property type="entry name" value="MetalloPept_cat_dom_sf"/>
</dbReference>
<dbReference type="EMBL" id="JANYMP010000007">
    <property type="protein sequence ID" value="MCS7478448.1"/>
    <property type="molecule type" value="Genomic_DNA"/>
</dbReference>
<dbReference type="Proteomes" id="UP001141259">
    <property type="component" value="Unassembled WGS sequence"/>
</dbReference>
<accession>A0A9X2VNE8</accession>
<dbReference type="InterPro" id="IPR006311">
    <property type="entry name" value="TAT_signal"/>
</dbReference>
<keyword evidence="1" id="KW-0732">Signal</keyword>
<dbReference type="Gene3D" id="3.40.390.10">
    <property type="entry name" value="Collagenase (Catalytic Domain)"/>
    <property type="match status" value="1"/>
</dbReference>
<dbReference type="SUPFAM" id="SSF55486">
    <property type="entry name" value="Metalloproteases ('zincins'), catalytic domain"/>
    <property type="match status" value="1"/>
</dbReference>
<sequence>MARPSPTRRGLTALVVAATASALMPFAGTASAADNPWTKVDGAAARSAAQADVRTDRFTGYTLDRAALAADLDGSAELEVVLPTPAGTFERFALADAPVMEPELAARHPEIRTYAGRGLDDPTASVRADLTPLGFHASVRSPRGQWFVDPYSHRDQGLYASFYGHDLNPVGPLRETDVDRVARAVHPVGTSPVVRLRTYRLALVTDPSYARYFGAENVTAAKVTLVNRVAQVYEDETAIRLLLVKDSDKTNLDTEALATGPNGPCGAAPCYTPKELSTCGIETLGRNATVLGQLIGAANYDIGHIALGVNGGGVAGQGVGGAEKAVGCTGLPTPVGDFFAVDYVAHEMGHQFSANHTFDGDQWSCGGGNRSAGTSYEPGSGSSIMAYAGICRQDNLQRHSDPYWSHGSHTEITSYVSAALPRDTEVQNVALRDFDGADSFSVTYRGRTSTPIAHGAGYTPEAIKAAVEAILPRGAEVSVAGFGDNDYRPTPFDDTGFQVTFGGTLAGLDVPALGVVATGATGFVGETTQGGPQDNGGHRVQSTRNHPPVVVTAKKHTIPARTPFALTGRAIDPDGDPVTYLWEQNDLGDDNGTSLVDNTKTAGPLFRVFGTTAVVTDADALKYYSPGENTVTTDPRRVFPDLAQIAAGHTNAATGACPAAPPPPTTGSGTNLTPDLVDCYSEFLPTSDWVGVDGSRTLHFKLTARDGAQGGGGIGSADTALVVAPGTGPFLVTSQGSATAYRGGSRQAVTWDVAGTGAAPIGTKAVRITFSTDGGLTFPHVLASRTRNDGSETVTLPRISTTKGRIRVEAVGNVFFDLNDADITVTG</sequence>
<organism evidence="2 3">
    <name type="scientific">Umezawaea endophytica</name>
    <dbReference type="NCBI Taxonomy" id="1654476"/>
    <lineage>
        <taxon>Bacteria</taxon>
        <taxon>Bacillati</taxon>
        <taxon>Actinomycetota</taxon>
        <taxon>Actinomycetes</taxon>
        <taxon>Pseudonocardiales</taxon>
        <taxon>Pseudonocardiaceae</taxon>
        <taxon>Umezawaea</taxon>
    </lineage>
</organism>
<proteinExistence type="predicted"/>
<gene>
    <name evidence="2" type="ORF">NZH93_16435</name>
</gene>
<comment type="caution">
    <text evidence="2">The sequence shown here is derived from an EMBL/GenBank/DDBJ whole genome shotgun (WGS) entry which is preliminary data.</text>
</comment>
<feature type="chain" id="PRO_5040801706" evidence="1">
    <location>
        <begin position="33"/>
        <end position="827"/>
    </location>
</feature>
<evidence type="ECO:0000313" key="3">
    <source>
        <dbReference type="Proteomes" id="UP001141259"/>
    </source>
</evidence>
<reference evidence="2" key="1">
    <citation type="submission" date="2022-08" db="EMBL/GenBank/DDBJ databases">
        <authorList>
            <person name="Tistechok S."/>
            <person name="Samborskyy M."/>
            <person name="Roman I."/>
        </authorList>
    </citation>
    <scope>NUCLEOTIDE SEQUENCE</scope>
    <source>
        <strain evidence="2">DSM 103496</strain>
    </source>
</reference>
<protein>
    <submittedName>
        <fullName evidence="2">M12 family metallo-peptidase</fullName>
    </submittedName>
</protein>
<dbReference type="Gene3D" id="2.60.40.10">
    <property type="entry name" value="Immunoglobulins"/>
    <property type="match status" value="1"/>
</dbReference>
<evidence type="ECO:0000256" key="1">
    <source>
        <dbReference type="SAM" id="SignalP"/>
    </source>
</evidence>
<name>A0A9X2VNE8_9PSEU</name>
<dbReference type="AlphaFoldDB" id="A0A9X2VNE8"/>
<evidence type="ECO:0000313" key="2">
    <source>
        <dbReference type="EMBL" id="MCS7478448.1"/>
    </source>
</evidence>
<dbReference type="GO" id="GO:0008237">
    <property type="term" value="F:metallopeptidase activity"/>
    <property type="evidence" value="ECO:0007669"/>
    <property type="project" value="InterPro"/>
</dbReference>
<feature type="signal peptide" evidence="1">
    <location>
        <begin position="1"/>
        <end position="32"/>
    </location>
</feature>